<dbReference type="RefSeq" id="WP_131484261.1">
    <property type="nucleotide sequence ID" value="NZ_SJDL01000096.1"/>
</dbReference>
<reference evidence="1 2" key="1">
    <citation type="submission" date="2019-02" db="EMBL/GenBank/DDBJ databases">
        <title>Marinobacter halodurans sp. nov., a marine bacterium isolated from sea tidal flat.</title>
        <authorList>
            <person name="Yoo Y."/>
            <person name="Lee D.W."/>
            <person name="Kim B.S."/>
            <person name="Kim J.-J."/>
        </authorList>
    </citation>
    <scope>NUCLEOTIDE SEQUENCE [LARGE SCALE GENOMIC DNA]</scope>
    <source>
        <strain evidence="1 2">YJ-S3-2</strain>
    </source>
</reference>
<keyword evidence="2" id="KW-1185">Reference proteome</keyword>
<name>A0ABY1ZDA7_9GAMM</name>
<evidence type="ECO:0000313" key="1">
    <source>
        <dbReference type="EMBL" id="TBW45972.1"/>
    </source>
</evidence>
<accession>A0ABY1ZDA7</accession>
<dbReference type="Pfam" id="PF11153">
    <property type="entry name" value="DUF2931"/>
    <property type="match status" value="1"/>
</dbReference>
<dbReference type="PROSITE" id="PS51257">
    <property type="entry name" value="PROKAR_LIPOPROTEIN"/>
    <property type="match status" value="1"/>
</dbReference>
<dbReference type="InterPro" id="IPR021326">
    <property type="entry name" value="DUF2931"/>
</dbReference>
<gene>
    <name evidence="1" type="ORF">EZI54_23370</name>
</gene>
<protein>
    <submittedName>
        <fullName evidence="1">DUF2931 family protein</fullName>
    </submittedName>
</protein>
<dbReference type="Proteomes" id="UP000313645">
    <property type="component" value="Unassembled WGS sequence"/>
</dbReference>
<comment type="caution">
    <text evidence="1">The sequence shown here is derived from an EMBL/GenBank/DDBJ whole genome shotgun (WGS) entry which is preliminary data.</text>
</comment>
<organism evidence="1 2">
    <name type="scientific">Marinobacter halodurans</name>
    <dbReference type="NCBI Taxonomy" id="2528979"/>
    <lineage>
        <taxon>Bacteria</taxon>
        <taxon>Pseudomonadati</taxon>
        <taxon>Pseudomonadota</taxon>
        <taxon>Gammaproteobacteria</taxon>
        <taxon>Pseudomonadales</taxon>
        <taxon>Marinobacteraceae</taxon>
        <taxon>Marinobacter</taxon>
    </lineage>
</organism>
<proteinExistence type="predicted"/>
<sequence length="207" mass="23496">MSIKALAISFCVLTMLGCSDQSESEQPRYGPDPDYRSISVVVPQHYDVWVETFILESVSGEIGWRAPIGSVSCCWKEPSGGNAEWQAMPGLVLIKWFSFAEQQSYRALIQLENASEIEEKMKEIAPIERYGKTFDMPRNDLTFGLAPGGTVVVWIMNGAENAIEVGRYQATPYDHKEEGEDYTRRTESYLEREADFLQKNGIRYDGW</sequence>
<evidence type="ECO:0000313" key="2">
    <source>
        <dbReference type="Proteomes" id="UP000313645"/>
    </source>
</evidence>
<dbReference type="EMBL" id="SJDL01000096">
    <property type="protein sequence ID" value="TBW45972.1"/>
    <property type="molecule type" value="Genomic_DNA"/>
</dbReference>